<proteinExistence type="predicted"/>
<protein>
    <recommendedName>
        <fullName evidence="4">ComG operon protein 7</fullName>
    </recommendedName>
</protein>
<name>A0A8J2XF60_9BACI</name>
<dbReference type="RefSeq" id="WP_188392168.1">
    <property type="nucleotide sequence ID" value="NZ_BMEV01000032.1"/>
</dbReference>
<evidence type="ECO:0000313" key="2">
    <source>
        <dbReference type="EMBL" id="GFZ77664.1"/>
    </source>
</evidence>
<dbReference type="AlphaFoldDB" id="A0A8J2XF60"/>
<evidence type="ECO:0008006" key="4">
    <source>
        <dbReference type="Google" id="ProtNLM"/>
    </source>
</evidence>
<accession>A0A8J2XF60</accession>
<reference evidence="2" key="2">
    <citation type="submission" date="2020-09" db="EMBL/GenBank/DDBJ databases">
        <authorList>
            <person name="Sun Q."/>
            <person name="Zhou Y."/>
        </authorList>
    </citation>
    <scope>NUCLEOTIDE SEQUENCE</scope>
    <source>
        <strain evidence="2">CGMCC 1.12360</strain>
    </source>
</reference>
<dbReference type="EMBL" id="BMEV01000032">
    <property type="protein sequence ID" value="GFZ77664.1"/>
    <property type="molecule type" value="Genomic_DNA"/>
</dbReference>
<comment type="caution">
    <text evidence="2">The sequence shown here is derived from an EMBL/GenBank/DDBJ whole genome shotgun (WGS) entry which is preliminary data.</text>
</comment>
<keyword evidence="1" id="KW-0472">Membrane</keyword>
<gene>
    <name evidence="2" type="ORF">GCM10010978_19010</name>
</gene>
<feature type="transmembrane region" description="Helical" evidence="1">
    <location>
        <begin position="12"/>
        <end position="30"/>
    </location>
</feature>
<dbReference type="Proteomes" id="UP000602050">
    <property type="component" value="Unassembled WGS sequence"/>
</dbReference>
<evidence type="ECO:0000313" key="3">
    <source>
        <dbReference type="Proteomes" id="UP000602050"/>
    </source>
</evidence>
<sequence length="122" mass="14406">MKKQLFFIRNNKGFVFPYLLFIVTLLLIGIQKQIVFYENEIEMTELMVDQVKIETMYQMAKTETKNELAANPHIRSIIFHYPYGEAEVTLQPESETAYKARFVITTFPNNNSYTFISQILHK</sequence>
<evidence type="ECO:0000256" key="1">
    <source>
        <dbReference type="SAM" id="Phobius"/>
    </source>
</evidence>
<organism evidence="2 3">
    <name type="scientific">Compostibacillus humi</name>
    <dbReference type="NCBI Taxonomy" id="1245525"/>
    <lineage>
        <taxon>Bacteria</taxon>
        <taxon>Bacillati</taxon>
        <taxon>Bacillota</taxon>
        <taxon>Bacilli</taxon>
        <taxon>Bacillales</taxon>
        <taxon>Bacillaceae</taxon>
        <taxon>Compostibacillus</taxon>
    </lineage>
</organism>
<keyword evidence="1" id="KW-1133">Transmembrane helix</keyword>
<keyword evidence="1" id="KW-0812">Transmembrane</keyword>
<reference evidence="2" key="1">
    <citation type="journal article" date="2014" name="Int. J. Syst. Evol. Microbiol.">
        <title>Complete genome sequence of Corynebacterium casei LMG S-19264T (=DSM 44701T), isolated from a smear-ripened cheese.</title>
        <authorList>
            <consortium name="US DOE Joint Genome Institute (JGI-PGF)"/>
            <person name="Walter F."/>
            <person name="Albersmeier A."/>
            <person name="Kalinowski J."/>
            <person name="Ruckert C."/>
        </authorList>
    </citation>
    <scope>NUCLEOTIDE SEQUENCE</scope>
    <source>
        <strain evidence="2">CGMCC 1.12360</strain>
    </source>
</reference>
<keyword evidence="3" id="KW-1185">Reference proteome</keyword>